<proteinExistence type="predicted"/>
<dbReference type="AlphaFoldDB" id="A0A9W8RRT2"/>
<protein>
    <submittedName>
        <fullName evidence="1">Uncharacterized protein</fullName>
    </submittedName>
</protein>
<dbReference type="OrthoDB" id="5381672at2759"/>
<dbReference type="EMBL" id="JAOQAZ010000028">
    <property type="protein sequence ID" value="KAJ4251383.1"/>
    <property type="molecule type" value="Genomic_DNA"/>
</dbReference>
<accession>A0A9W8RRT2</accession>
<name>A0A9W8RRT2_9HYPO</name>
<dbReference type="Proteomes" id="UP001152049">
    <property type="component" value="Unassembled WGS sequence"/>
</dbReference>
<gene>
    <name evidence="1" type="ORF">NW762_011364</name>
</gene>
<sequence length="282" mass="30774">MSSNVEPLAQLWEGGGLGCTTANYSKTEDNTPESCDVGNTLFNISTLTDPFLAQLPNAYNTGLIRQFLPRISSTGIYENISSADFPNCKDVNGGFWAEYSKDTTLGGEDSYTATLDVQAYMPKNMQASPWNNPRDRQDFEEELYIGIQLKGFQGDSATNNTAGYYKIIMTTTAGNFELPNNMNDGVAGPLLDKDPGTSGLYGHDCSTEGEDANIVHKSEKRAGVKNLEGVQNKDPLLTIALALFGRASYLEKRISNPSAYGSYIGNSAGHIMKTHLVRIWHL</sequence>
<evidence type="ECO:0000313" key="1">
    <source>
        <dbReference type="EMBL" id="KAJ4251383.1"/>
    </source>
</evidence>
<organism evidence="1 2">
    <name type="scientific">Fusarium torreyae</name>
    <dbReference type="NCBI Taxonomy" id="1237075"/>
    <lineage>
        <taxon>Eukaryota</taxon>
        <taxon>Fungi</taxon>
        <taxon>Dikarya</taxon>
        <taxon>Ascomycota</taxon>
        <taxon>Pezizomycotina</taxon>
        <taxon>Sordariomycetes</taxon>
        <taxon>Hypocreomycetidae</taxon>
        <taxon>Hypocreales</taxon>
        <taxon>Nectriaceae</taxon>
        <taxon>Fusarium</taxon>
    </lineage>
</organism>
<keyword evidence="2" id="KW-1185">Reference proteome</keyword>
<evidence type="ECO:0000313" key="2">
    <source>
        <dbReference type="Proteomes" id="UP001152049"/>
    </source>
</evidence>
<comment type="caution">
    <text evidence="1">The sequence shown here is derived from an EMBL/GenBank/DDBJ whole genome shotgun (WGS) entry which is preliminary data.</text>
</comment>
<reference evidence="1" key="1">
    <citation type="submission" date="2022-09" db="EMBL/GenBank/DDBJ databases">
        <title>Fusarium specimens isolated from Avocado Roots.</title>
        <authorList>
            <person name="Stajich J."/>
            <person name="Roper C."/>
            <person name="Heimlech-Rivalta G."/>
        </authorList>
    </citation>
    <scope>NUCLEOTIDE SEQUENCE</scope>
    <source>
        <strain evidence="1">CF00136</strain>
    </source>
</reference>